<evidence type="ECO:0000313" key="9">
    <source>
        <dbReference type="EMBL" id="OCA82092.1"/>
    </source>
</evidence>
<feature type="transmembrane region" description="Helical" evidence="7">
    <location>
        <begin position="249"/>
        <end position="272"/>
    </location>
</feature>
<accession>A0A1B9AE28</accession>
<feature type="transmembrane region" description="Helical" evidence="7">
    <location>
        <begin position="166"/>
        <end position="184"/>
    </location>
</feature>
<feature type="transmembrane region" description="Helical" evidence="7">
    <location>
        <begin position="71"/>
        <end position="87"/>
    </location>
</feature>
<dbReference type="PROSITE" id="PS50850">
    <property type="entry name" value="MFS"/>
    <property type="match status" value="1"/>
</dbReference>
<dbReference type="Pfam" id="PF07690">
    <property type="entry name" value="MFS_1"/>
    <property type="match status" value="1"/>
</dbReference>
<dbReference type="SUPFAM" id="SSF103473">
    <property type="entry name" value="MFS general substrate transporter"/>
    <property type="match status" value="1"/>
</dbReference>
<evidence type="ECO:0000256" key="5">
    <source>
        <dbReference type="ARBA" id="ARBA00022989"/>
    </source>
</evidence>
<dbReference type="CDD" id="cd17319">
    <property type="entry name" value="MFS_ExuT_GudP_like"/>
    <property type="match status" value="1"/>
</dbReference>
<organism evidence="9 10">
    <name type="scientific">Pseudobacillus wudalianchiensis</name>
    <dbReference type="NCBI Taxonomy" id="1743143"/>
    <lineage>
        <taxon>Bacteria</taxon>
        <taxon>Bacillati</taxon>
        <taxon>Bacillota</taxon>
        <taxon>Bacilli</taxon>
        <taxon>Bacillales</taxon>
        <taxon>Bacillaceae</taxon>
        <taxon>Pseudobacillus</taxon>
    </lineage>
</organism>
<dbReference type="InterPro" id="IPR020846">
    <property type="entry name" value="MFS_dom"/>
</dbReference>
<keyword evidence="10" id="KW-1185">Reference proteome</keyword>
<keyword evidence="2" id="KW-0813">Transport</keyword>
<evidence type="ECO:0000256" key="6">
    <source>
        <dbReference type="ARBA" id="ARBA00023136"/>
    </source>
</evidence>
<dbReference type="PANTHER" id="PTHR11662:SF399">
    <property type="entry name" value="FI19708P1-RELATED"/>
    <property type="match status" value="1"/>
</dbReference>
<dbReference type="InterPro" id="IPR036259">
    <property type="entry name" value="MFS_trans_sf"/>
</dbReference>
<evidence type="ECO:0000256" key="4">
    <source>
        <dbReference type="ARBA" id="ARBA00022692"/>
    </source>
</evidence>
<keyword evidence="4 7" id="KW-0812">Transmembrane</keyword>
<keyword evidence="3" id="KW-1003">Cell membrane</keyword>
<protein>
    <submittedName>
        <fullName evidence="9">MFS transporter</fullName>
    </submittedName>
</protein>
<dbReference type="AlphaFoldDB" id="A0A1B9AE28"/>
<feature type="transmembrane region" description="Helical" evidence="7">
    <location>
        <begin position="216"/>
        <end position="237"/>
    </location>
</feature>
<evidence type="ECO:0000256" key="2">
    <source>
        <dbReference type="ARBA" id="ARBA00022448"/>
    </source>
</evidence>
<dbReference type="GO" id="GO:0005886">
    <property type="term" value="C:plasma membrane"/>
    <property type="evidence" value="ECO:0007669"/>
    <property type="project" value="UniProtKB-SubCell"/>
</dbReference>
<feature type="domain" description="Major facilitator superfamily (MFS) profile" evidence="8">
    <location>
        <begin position="10"/>
        <end position="399"/>
    </location>
</feature>
<dbReference type="InterPro" id="IPR000849">
    <property type="entry name" value="Sugar_P_transporter"/>
</dbReference>
<comment type="subcellular location">
    <subcellularLocation>
        <location evidence="1">Cell membrane</location>
        <topology evidence="1">Multi-pass membrane protein</topology>
    </subcellularLocation>
</comment>
<dbReference type="Proteomes" id="UP000092578">
    <property type="component" value="Unassembled WGS sequence"/>
</dbReference>
<feature type="transmembrane region" description="Helical" evidence="7">
    <location>
        <begin position="375"/>
        <end position="394"/>
    </location>
</feature>
<keyword evidence="5 7" id="KW-1133">Transmembrane helix</keyword>
<keyword evidence="6 7" id="KW-0472">Membrane</keyword>
<evidence type="ECO:0000256" key="1">
    <source>
        <dbReference type="ARBA" id="ARBA00004651"/>
    </source>
</evidence>
<feature type="transmembrane region" description="Helical" evidence="7">
    <location>
        <begin position="284"/>
        <end position="303"/>
    </location>
</feature>
<dbReference type="InterPro" id="IPR011701">
    <property type="entry name" value="MFS"/>
</dbReference>
<feature type="transmembrane region" description="Helical" evidence="7">
    <location>
        <begin position="309"/>
        <end position="332"/>
    </location>
</feature>
<feature type="transmembrane region" description="Helical" evidence="7">
    <location>
        <begin position="39"/>
        <end position="59"/>
    </location>
</feature>
<sequence length="414" mass="44749">MDSKRMRNWILILLFLGWSLGNLDRYIMNYAVLSITEDLNLSSSSTGLLLSSFFAGYALMQMPGGWLADRFGPRKVLIAAVVLWSIFTGLTGAAWSLASMIIIRFLFGIGEGGFQPSSSKIISLTFPKAERGRAMAVMLSSGGIIALIIPIASAALLTTIGWRSTFVIMGAAGVIIAALYWYFIKLPETNPAGNMTQTAVSNQKGIFSSLFKTPMVWNLIIAYFCIYAVNWGLATWIPTYLVKNRGLDLISIGWVQTIPGVTMLAGIYLSGYIIDKLPKGRERLAGGLSCTMIGILLYLMFTASSVASFITYQTIVNLFIAFVVTLLPAIILKQLPSSVTGTAMGIANTGGQLAGFLTPMAIGFIVDAFNGSFDAAFWMLIGLSVVCIGAFLTLNDKKGDLLKQNEEEAYALDA</sequence>
<dbReference type="Gene3D" id="1.20.1250.20">
    <property type="entry name" value="MFS general substrate transporter like domains"/>
    <property type="match status" value="2"/>
</dbReference>
<evidence type="ECO:0000313" key="10">
    <source>
        <dbReference type="Proteomes" id="UP000092578"/>
    </source>
</evidence>
<evidence type="ECO:0000256" key="3">
    <source>
        <dbReference type="ARBA" id="ARBA00022475"/>
    </source>
</evidence>
<gene>
    <name evidence="9" type="ORF">A8F95_15445</name>
</gene>
<comment type="caution">
    <text evidence="9">The sequence shown here is derived from an EMBL/GenBank/DDBJ whole genome shotgun (WGS) entry which is preliminary data.</text>
</comment>
<evidence type="ECO:0000256" key="7">
    <source>
        <dbReference type="SAM" id="Phobius"/>
    </source>
</evidence>
<dbReference type="GO" id="GO:0022857">
    <property type="term" value="F:transmembrane transporter activity"/>
    <property type="evidence" value="ECO:0007669"/>
    <property type="project" value="InterPro"/>
</dbReference>
<reference evidence="10" key="1">
    <citation type="submission" date="2016-05" db="EMBL/GenBank/DDBJ databases">
        <authorList>
            <person name="Liu B."/>
            <person name="Wang J."/>
            <person name="Zhu Y."/>
            <person name="Liu G."/>
            <person name="Chen Q."/>
            <person name="Chen Z."/>
            <person name="Lan J."/>
            <person name="Che J."/>
            <person name="Ge C."/>
            <person name="Shi H."/>
            <person name="Pan Z."/>
            <person name="Liu X."/>
        </authorList>
    </citation>
    <scope>NUCLEOTIDE SEQUENCE [LARGE SCALE GENOMIC DNA]</scope>
    <source>
        <strain evidence="10">FJAT-27215</strain>
    </source>
</reference>
<feature type="transmembrane region" description="Helical" evidence="7">
    <location>
        <begin position="135"/>
        <end position="160"/>
    </location>
</feature>
<dbReference type="RefSeq" id="WP_065411984.1">
    <property type="nucleotide sequence ID" value="NZ_MAYT01000030.1"/>
</dbReference>
<dbReference type="EMBL" id="MAYT01000030">
    <property type="protein sequence ID" value="OCA82092.1"/>
    <property type="molecule type" value="Genomic_DNA"/>
</dbReference>
<feature type="transmembrane region" description="Helical" evidence="7">
    <location>
        <begin position="353"/>
        <end position="369"/>
    </location>
</feature>
<dbReference type="PANTHER" id="PTHR11662">
    <property type="entry name" value="SOLUTE CARRIER FAMILY 17"/>
    <property type="match status" value="1"/>
</dbReference>
<dbReference type="InterPro" id="IPR050382">
    <property type="entry name" value="MFS_Na/Anion_cotransporter"/>
</dbReference>
<name>A0A1B9AE28_9BACI</name>
<evidence type="ECO:0000259" key="8">
    <source>
        <dbReference type="PROSITE" id="PS50850"/>
    </source>
</evidence>
<proteinExistence type="predicted"/>
<dbReference type="PIRSF" id="PIRSF002808">
    <property type="entry name" value="Hexose_phosphate_transp"/>
    <property type="match status" value="1"/>
</dbReference>